<comment type="caution">
    <text evidence="4">The sequence shown here is derived from an EMBL/GenBank/DDBJ whole genome shotgun (WGS) entry which is preliminary data.</text>
</comment>
<name>A0AAQ2C741_9MICO</name>
<dbReference type="AlphaFoldDB" id="A0AAQ2C741"/>
<evidence type="ECO:0000259" key="3">
    <source>
        <dbReference type="PROSITE" id="PS51704"/>
    </source>
</evidence>
<reference evidence="4 5" key="1">
    <citation type="submission" date="2019-03" db="EMBL/GenBank/DDBJ databases">
        <title>Genomics of glacier-inhabiting Cryobacterium strains.</title>
        <authorList>
            <person name="Liu Q."/>
            <person name="Xin Y.-H."/>
        </authorList>
    </citation>
    <scope>NUCLEOTIDE SEQUENCE [LARGE SCALE GENOMIC DNA]</scope>
    <source>
        <strain evidence="5">TMT1-22</strain>
    </source>
</reference>
<dbReference type="RefSeq" id="WP_134366538.1">
    <property type="nucleotide sequence ID" value="NZ_SOFY01000027.1"/>
</dbReference>
<dbReference type="Gene3D" id="3.20.20.190">
    <property type="entry name" value="Phosphatidylinositol (PI) phosphodiesterase"/>
    <property type="match status" value="1"/>
</dbReference>
<dbReference type="PANTHER" id="PTHR46211">
    <property type="entry name" value="GLYCEROPHOSPHORYL DIESTER PHOSPHODIESTERASE"/>
    <property type="match status" value="1"/>
</dbReference>
<evidence type="ECO:0000256" key="2">
    <source>
        <dbReference type="SAM" id="SignalP"/>
    </source>
</evidence>
<feature type="domain" description="GP-PDE" evidence="3">
    <location>
        <begin position="68"/>
        <end position="356"/>
    </location>
</feature>
<keyword evidence="2" id="KW-0732">Signal</keyword>
<feature type="compositionally biased region" description="Low complexity" evidence="1">
    <location>
        <begin position="27"/>
        <end position="49"/>
    </location>
</feature>
<evidence type="ECO:0000313" key="5">
    <source>
        <dbReference type="Proteomes" id="UP000297403"/>
    </source>
</evidence>
<sequence>MRTILVSAALTAVLATTIAGTALASPATAAPADPAPSESAPSAPSTPSAERSGSAGQPLRTNERNGSFDLQSHRGGRGEWTEESLTAFSRSLELGVSTLELDTHLTRDDQVVVWHDDIMTTSKCADTAPTFAGDPAFPYAGDRVRDLTLAEIATLDCGYQQLPGFPEQANTPGNRIATLSDVFDLVHGYDARKVHLNIETKVEVAGPAGTDEMAALTRAVVGEIEASGLADRSILQSFDWASLNLTREIAPDLTLAALSSGDAWLGVDQPGMSPNLGGIDIDSYDGSLARAAQAQGYDIVSPVFTSVTPAMIADAHAAGLPVIPWTVNQAADITALLDLGVDGLITDYPTRLRTVLGERGLKLPTAYTR</sequence>
<dbReference type="InterPro" id="IPR030395">
    <property type="entry name" value="GP_PDE_dom"/>
</dbReference>
<dbReference type="SUPFAM" id="SSF51695">
    <property type="entry name" value="PLC-like phosphodiesterases"/>
    <property type="match status" value="1"/>
</dbReference>
<evidence type="ECO:0000313" key="4">
    <source>
        <dbReference type="EMBL" id="TFC49549.1"/>
    </source>
</evidence>
<dbReference type="PROSITE" id="PS51704">
    <property type="entry name" value="GP_PDE"/>
    <property type="match status" value="1"/>
</dbReference>
<gene>
    <name evidence="4" type="ORF">E3O49_06060</name>
</gene>
<feature type="region of interest" description="Disordered" evidence="1">
    <location>
        <begin position="27"/>
        <end position="81"/>
    </location>
</feature>
<proteinExistence type="predicted"/>
<accession>A0AAQ2C741</accession>
<dbReference type="GO" id="GO:0006629">
    <property type="term" value="P:lipid metabolic process"/>
    <property type="evidence" value="ECO:0007669"/>
    <property type="project" value="InterPro"/>
</dbReference>
<evidence type="ECO:0000256" key="1">
    <source>
        <dbReference type="SAM" id="MobiDB-lite"/>
    </source>
</evidence>
<dbReference type="GO" id="GO:0008081">
    <property type="term" value="F:phosphoric diester hydrolase activity"/>
    <property type="evidence" value="ECO:0007669"/>
    <property type="project" value="InterPro"/>
</dbReference>
<dbReference type="Proteomes" id="UP000297403">
    <property type="component" value="Unassembled WGS sequence"/>
</dbReference>
<dbReference type="InterPro" id="IPR017946">
    <property type="entry name" value="PLC-like_Pdiesterase_TIM-brl"/>
</dbReference>
<dbReference type="PROSITE" id="PS50007">
    <property type="entry name" value="PIPLC_X_DOMAIN"/>
    <property type="match status" value="1"/>
</dbReference>
<dbReference type="Pfam" id="PF03009">
    <property type="entry name" value="GDPD"/>
    <property type="match status" value="1"/>
</dbReference>
<feature type="signal peptide" evidence="2">
    <location>
        <begin position="1"/>
        <end position="24"/>
    </location>
</feature>
<keyword evidence="5" id="KW-1185">Reference proteome</keyword>
<organism evidence="4 5">
    <name type="scientific">Cryobacterium shii</name>
    <dbReference type="NCBI Taxonomy" id="1259235"/>
    <lineage>
        <taxon>Bacteria</taxon>
        <taxon>Bacillati</taxon>
        <taxon>Actinomycetota</taxon>
        <taxon>Actinomycetes</taxon>
        <taxon>Micrococcales</taxon>
        <taxon>Microbacteriaceae</taxon>
        <taxon>Cryobacterium</taxon>
    </lineage>
</organism>
<protein>
    <submittedName>
        <fullName evidence="4">Glycerophosphodiester phosphodiesterase</fullName>
    </submittedName>
</protein>
<feature type="chain" id="PRO_5042975357" evidence="2">
    <location>
        <begin position="25"/>
        <end position="369"/>
    </location>
</feature>
<dbReference type="PANTHER" id="PTHR46211:SF14">
    <property type="entry name" value="GLYCEROPHOSPHODIESTER PHOSPHODIESTERASE"/>
    <property type="match status" value="1"/>
</dbReference>
<dbReference type="EMBL" id="SOFY01000027">
    <property type="protein sequence ID" value="TFC49549.1"/>
    <property type="molecule type" value="Genomic_DNA"/>
</dbReference>